<feature type="domain" description="Carrier" evidence="5">
    <location>
        <begin position="790"/>
        <end position="864"/>
    </location>
</feature>
<dbReference type="InterPro" id="IPR006162">
    <property type="entry name" value="Ppantetheine_attach_site"/>
</dbReference>
<dbReference type="InterPro" id="IPR020806">
    <property type="entry name" value="PKS_PP-bd"/>
</dbReference>
<dbReference type="Pfam" id="PF13193">
    <property type="entry name" value="AMP-binding_C"/>
    <property type="match status" value="3"/>
</dbReference>
<gene>
    <name evidence="6" type="ORF">Psuf_059700</name>
</gene>
<dbReference type="FunFam" id="3.40.50.980:FF:000001">
    <property type="entry name" value="Non-ribosomal peptide synthetase"/>
    <property type="match status" value="2"/>
</dbReference>
<dbReference type="PROSITE" id="PS50075">
    <property type="entry name" value="CARRIER"/>
    <property type="match status" value="3"/>
</dbReference>
<dbReference type="Pfam" id="PF00501">
    <property type="entry name" value="AMP-binding"/>
    <property type="match status" value="3"/>
</dbReference>
<dbReference type="SMART" id="SM00823">
    <property type="entry name" value="PKS_PP"/>
    <property type="match status" value="3"/>
</dbReference>
<protein>
    <recommendedName>
        <fullName evidence="5">Carrier domain-containing protein</fullName>
    </recommendedName>
</protein>
<dbReference type="Gene3D" id="3.40.50.12780">
    <property type="entry name" value="N-terminal domain of ligase-like"/>
    <property type="match status" value="2"/>
</dbReference>
<dbReference type="NCBIfam" id="TIGR01733">
    <property type="entry name" value="AA-adenyl-dom"/>
    <property type="match status" value="3"/>
</dbReference>
<dbReference type="CDD" id="cd19534">
    <property type="entry name" value="E_NRPS"/>
    <property type="match status" value="1"/>
</dbReference>
<dbReference type="Gene3D" id="3.30.559.30">
    <property type="entry name" value="Nonribosomal peptide synthetase, condensation domain"/>
    <property type="match status" value="4"/>
</dbReference>
<dbReference type="InterPro" id="IPR001031">
    <property type="entry name" value="Thioesterase"/>
</dbReference>
<reference evidence="6 7" key="2">
    <citation type="submission" date="2020-03" db="EMBL/GenBank/DDBJ databases">
        <authorList>
            <person name="Ichikawa N."/>
            <person name="Kimura A."/>
            <person name="Kitahashi Y."/>
            <person name="Uohara A."/>
        </authorList>
    </citation>
    <scope>NUCLEOTIDE SEQUENCE [LARGE SCALE GENOMIC DNA]</scope>
    <source>
        <strain evidence="6 7">NBRC 105367</strain>
    </source>
</reference>
<evidence type="ECO:0000313" key="6">
    <source>
        <dbReference type="EMBL" id="BCB88657.1"/>
    </source>
</evidence>
<feature type="domain" description="Carrier" evidence="5">
    <location>
        <begin position="1868"/>
        <end position="1945"/>
    </location>
</feature>
<sequence>MRIDAMSGFRCDLDVLLRDEWRHRIVPRDDRAGWAARQQHIDITGLGYVGLHDRLRDDSGVSLGSLALAALHITLAAYGHGTHTVVAYRDGLVDAILPVIVDHTDQAKLSCGAAVEQIARALGAKESYASSAELLHQGHFDTVLVRSDVDRATTDLRAAPLVLAVHDNADAERLVCTLTYAAELFDDTIMAGVLDVLREAFGQLVAYPERLVGDIEFLPAEQQRQLRRWNATAGAFPADKRLNELFEECARRSPDQPAVIFGDRRLTYQQVDERSNQFAHWLIGPEAQVRPRDLVALCLDKSDLGVIATFGIWKAGAAYVPIDPSYPTDRIRFTIADTQPSAIVTNRRHAKRLRELVAGHPITVVELEAVLAADGPTVDLPRDKPTVDVTSFDLAYVTYTSGTTGFPKGVPKDHRSVVNSITDLSQRYDMCNPGTERVALFASYVFEPHLRQTLIALINSQTLVVVPDDVRLDPDLFPAYLAQHGVTYLNATGSVIAHFDLSRCPSLTRLLLVGEELTSAGLRRLREHFAGRIINEYAFTESAFVTAIKEFPPGVTSRTDRSIGRPLRNVTWYVLSQNRKELPIGAIGELYIGGCGIAPGYLNQHDLTAGAFFANPFASDQERARGDNTRLYRTGDLARMLPNGEVEFLGRADFQLKINGVRIEPGEIEAVATEYPGVHRCVVIARQAAGDADDRYLVGYYTTQAEATVAEADLLAHLQERLIPVMVPARMIRLEQFPVNVNGKVDWRALPDPGPFDGAGHHAATAVEDADDILPPAREGSATPALPRQGDMLTVLRGIISAVLGVAVDRITADDDFFRLGGHSISCILLIARIRQQLRRRIAVSDVFRLRTLRALADHLSAQSQWTDESDDDSRPRDLLANGLQQGLLYHAMKSVDDDAYVVQSVYRYHSLIDPDLMRQAWRYAQRRYPSLRLRFEPGMSSRQIIADDKPLTCRFIDLGDVSDPADQEARIEAIAERDRAERYRPIDGNLMRVYLIRQAEQRFTLIFSCHHIVIDGWSLPVLHDEVHRMYLDLVAGRAVEPGEDRAYVAAQRYWQEHRNDHVEYWTSQIERIDERGDLSGLLNAHSRYKVALRDYDHVREHRTQQLRLPAELTARLAAACQANELTLHSVVQFVWHRALYAFGGGRTTVVGTIVSGRNIPVDGIEHSVGLYINTLPLVVDHAQQSPRSVANAIAEIQSLVHAMNDRSVVELGHLAGGGMKRQLFDTLLVLENYPRLLTDAEEQRHRTTLRYERFFDADRVDHPMAVVAREEGDELTLCLWYAGELFSDAAIEALLDTTRVLFEQVAADMTTTVGELELVSPAMARTLDAFNRTEQEYPAGKTLHALFEEAAATWPDAPAVVYRDVTLTYAELNQRANRLAHHLLAQARLGAGPLRADNLIALAVDKTELMAVAIIAVWKTGAAFVPIDAEYPDDRIGYLMADTGCRFVLTNCRHADRLRGLVAGAEPPVLALEELDLAATPTDNPVTATTSTDLAYAIYTSGTTGRPKAVLVEHRGVVNLQTSMARLFGLDKHRTDEAVLSFSNYVFDHFVEQFTDALLNGQKLVVLDDTMRTDETRLCRYINEHQVTYLSGTPSVLSLYDYSSTTTLRRIDAIGEDFTEPAFDKIRSTFPGVVINGYGPTEISITSHKKVYPPGERRRDKSIGLPVANTTCYVLNSTMKRVPVGGIGELHIGGDGVARGYLNRPDLTAQRFLDNPFRTAQDERDRRNTRFYRTGDLARWLPNGELEYLGRTDHQVKIRGQRIELGEIEAVLAACPGVRWAVVIAREHAAAAATVAGQKYLVGFYLGDPALTEQDVLARMRGKLAEALVPARVLHIDDVPVTASGKLDIKRLPATDFAPSSAVAYAAPASDIEIGICRIWADVLGIAPDRIGANDDFFSLGGDSIRAMAMAQAMTRTFGRDVGVAAVFGNVTIAALARHVEDAADAYLATGLADSSAGAAPVSLAQERLLFIDEFEGGTSAYNVPFCLRLTGVPGHAAVRAVGALVDRHAALRTLLRADADGVHRQYILSPSDAFAHLDLPVRAVDTLTELDEVLQAEERYVFALDQELPIRGAVVTVAARPGDLYLSLVFHHTCIDGWSWDILRSELAALLDGERLPAGRGTYADFAVWQRQSLTGGSSAQLLDWWSSQLDGVEPIRLPLDRPRPARFDYRGQEVPFRLDEPTTQALRALARSARVSLYSVLLAAWCLMLRGFTGQDDLVVGTPFANRGRPEFARVVGFLANLLAVRVHLDQAATLTQYLQAVGAAVVAAQVHADLPFEQLVKELAVEADPSRHPVVQVNFTLQQQYEEAPPPSLGGPATSEHRPDPAAPTSVKFDLSAILYESPDGVAGTVTYAASLFESSTVASFLATYHHVLAQFARLAPETTRLADLTWVDESAAAADWSAGDLTTAGTLHELFERAVANQPDEVAIACGGRRLTYRELNERSNLLAHRLCGTVALGRDDLVALVLEQTELTVVALLAVWKAGAAYVPIDPGYPDERIAFMLDDTRARLVVADQAHAQRLRRLAGGTAPVLATEPVPAVEEAVPDGPDRDNLAVPVGPDDLAYAIYTSGTTGRPKAVLVRHRNAVSFHASLQGRYFDPDAQPRQGIALLANYVFDFSVEQILLSVLSGHKLILLPPSSDPDHDAYANREGLTFLSGTPTQLQQLDLSKLTGLRGVLVAGELFAPHHFEKIRREYAGPLFNAYGTTETTVYNTVRRFEPGEPYRNDLGRPLTNTRRYVLDDALRPLPVGAVGELYIAGECVSAGYLNRPQLSAERFLPNHLEGGVGQLYKTGDVVRLRADGELCYLGRNDTQVKIRGLRIELGEVEAAIAACPGVRQCAVLARDGGLVGFYVPEPGADIGDDMIMAVLRNRLARNMVPSVLVRLAGPLPMTISGKLDTDALPTVELGVRRAAYAAPRSRVDAQLCRLWSDLLPVDGVGIDDDFFRTGGDSISALHLASRIQRETGYQVSVKDLFDHPTVRALVDNVLSGPLPAPGQVAPDDVTPGSECPMLPIQRWFFAKPLADRSRYNQNFVIRTPRLDVSVLRSALDRLVAHHDAFRLRYRHDGAAVSQFYAAGHPPVELHHLKVAGLRDEEITERLARWQSGFDLEHGPIFAVAYLDGFGDGDARVWLALHHLVVDVVSWQILATDLEILYHGGELGPAGSTYRQWVLATQCYLPGDGEAQLWAQLASAVATEPAGPPAGALAHRRELALSEAETAALLTESGWAYGTDINDLLLTAVGYALAAVTGRTSNHLTVEGHGREPFAGAPDVRHTMGWFTTMYPLALHADLEPGQALLATKANRRRIPHHGLGYGLLRGAYGSSGAPLPPVIVNYLGRLSGGDTSGGDASDARWRLVRAAWADSTVDGGQQARRISGEREGGGAPAPGWPSASAVDVTISVVDGRLVTVIDSRWDAPVTERFASEFGFRLAELIAHTSAVARTGPAGSRPRQPQSDFVPFILVNDDSSRREGTATLALPQVGDSTGPTLFILPPGEGGAESYLNNIARELAGCRLVLFNNLHLHTPHETFEELAGYYLDHLRRIQPAGPYSLLGWSFGGVLAVEMARQLVLTGERVEHLLLIDPYFNVRHALTQAGLAHVTEDLLDPVNYRYTPSLADLDLLAAGIGETVLFKAGEPNETTTGPTQHRLFETYRRSDFNYLDTLLPDASIRVVPLPGRTHHDWVLDQRTIANMSRIIAALLADPQPRHQSTPERP</sequence>
<dbReference type="InterPro" id="IPR010071">
    <property type="entry name" value="AA_adenyl_dom"/>
</dbReference>
<dbReference type="InterPro" id="IPR023213">
    <property type="entry name" value="CAT-like_dom_sf"/>
</dbReference>
<dbReference type="PROSITE" id="PS00012">
    <property type="entry name" value="PHOSPHOPANTETHEINE"/>
    <property type="match status" value="3"/>
</dbReference>
<dbReference type="GO" id="GO:0044550">
    <property type="term" value="P:secondary metabolite biosynthetic process"/>
    <property type="evidence" value="ECO:0007669"/>
    <property type="project" value="TreeGrafter"/>
</dbReference>
<name>A0A6F8YR81_9ACTN</name>
<evidence type="ECO:0000256" key="4">
    <source>
        <dbReference type="SAM" id="MobiDB-lite"/>
    </source>
</evidence>
<dbReference type="Gene3D" id="3.30.300.30">
    <property type="match status" value="3"/>
</dbReference>
<dbReference type="SUPFAM" id="SSF52777">
    <property type="entry name" value="CoA-dependent acyltransferases"/>
    <property type="match status" value="7"/>
</dbReference>
<dbReference type="InterPro" id="IPR009081">
    <property type="entry name" value="PP-bd_ACP"/>
</dbReference>
<keyword evidence="2" id="KW-0596">Phosphopantetheine</keyword>
<dbReference type="GO" id="GO:0008610">
    <property type="term" value="P:lipid biosynthetic process"/>
    <property type="evidence" value="ECO:0007669"/>
    <property type="project" value="UniProtKB-ARBA"/>
</dbReference>
<dbReference type="NCBIfam" id="NF003417">
    <property type="entry name" value="PRK04813.1"/>
    <property type="match status" value="3"/>
</dbReference>
<dbReference type="Pfam" id="PF00975">
    <property type="entry name" value="Thioesterase"/>
    <property type="match status" value="1"/>
</dbReference>
<feature type="region of interest" description="Disordered" evidence="4">
    <location>
        <begin position="2310"/>
        <end position="2330"/>
    </location>
</feature>
<dbReference type="InterPro" id="IPR025110">
    <property type="entry name" value="AMP-bd_C"/>
</dbReference>
<dbReference type="GO" id="GO:0031177">
    <property type="term" value="F:phosphopantetheine binding"/>
    <property type="evidence" value="ECO:0007669"/>
    <property type="project" value="InterPro"/>
</dbReference>
<organism evidence="6 7">
    <name type="scientific">Phytohabitans suffuscus</name>
    <dbReference type="NCBI Taxonomy" id="624315"/>
    <lineage>
        <taxon>Bacteria</taxon>
        <taxon>Bacillati</taxon>
        <taxon>Actinomycetota</taxon>
        <taxon>Actinomycetes</taxon>
        <taxon>Micromonosporales</taxon>
        <taxon>Micromonosporaceae</taxon>
    </lineage>
</organism>
<dbReference type="SUPFAM" id="SSF53474">
    <property type="entry name" value="alpha/beta-Hydrolases"/>
    <property type="match status" value="1"/>
</dbReference>
<dbReference type="PROSITE" id="PS00455">
    <property type="entry name" value="AMP_BINDING"/>
    <property type="match status" value="1"/>
</dbReference>
<reference evidence="6 7" key="1">
    <citation type="submission" date="2020-03" db="EMBL/GenBank/DDBJ databases">
        <title>Whole genome shotgun sequence of Phytohabitans suffuscus NBRC 105367.</title>
        <authorList>
            <person name="Komaki H."/>
            <person name="Tamura T."/>
        </authorList>
    </citation>
    <scope>NUCLEOTIDE SEQUENCE [LARGE SCALE GENOMIC DNA]</scope>
    <source>
        <strain evidence="6 7">NBRC 105367</strain>
    </source>
</reference>
<dbReference type="InterPro" id="IPR042099">
    <property type="entry name" value="ANL_N_sf"/>
</dbReference>
<dbReference type="SUPFAM" id="SSF47336">
    <property type="entry name" value="ACP-like"/>
    <property type="match status" value="3"/>
</dbReference>
<dbReference type="Gene3D" id="3.40.50.980">
    <property type="match status" value="2"/>
</dbReference>
<feature type="region of interest" description="Disordered" evidence="4">
    <location>
        <begin position="3372"/>
        <end position="3395"/>
    </location>
</feature>
<dbReference type="FunFam" id="2.30.38.10:FF:000001">
    <property type="entry name" value="Non-ribosomal peptide synthetase PvdI"/>
    <property type="match status" value="1"/>
</dbReference>
<dbReference type="InterPro" id="IPR036736">
    <property type="entry name" value="ACP-like_sf"/>
</dbReference>
<accession>A0A6F8YR81</accession>
<dbReference type="Pfam" id="PF00550">
    <property type="entry name" value="PP-binding"/>
    <property type="match status" value="3"/>
</dbReference>
<dbReference type="GO" id="GO:0003824">
    <property type="term" value="F:catalytic activity"/>
    <property type="evidence" value="ECO:0007669"/>
    <property type="project" value="InterPro"/>
</dbReference>
<dbReference type="PANTHER" id="PTHR45527">
    <property type="entry name" value="NONRIBOSOMAL PEPTIDE SYNTHETASE"/>
    <property type="match status" value="1"/>
</dbReference>
<dbReference type="KEGG" id="psuu:Psuf_059700"/>
<dbReference type="SUPFAM" id="SSF56801">
    <property type="entry name" value="Acetyl-CoA synthetase-like"/>
    <property type="match status" value="3"/>
</dbReference>
<dbReference type="Gene3D" id="2.30.38.10">
    <property type="entry name" value="Luciferase, Domain 3"/>
    <property type="match status" value="1"/>
</dbReference>
<dbReference type="GO" id="GO:0043041">
    <property type="term" value="P:amino acid activation for nonribosomal peptide biosynthetic process"/>
    <property type="evidence" value="ECO:0007669"/>
    <property type="project" value="TreeGrafter"/>
</dbReference>
<dbReference type="Pfam" id="PF00668">
    <property type="entry name" value="Condensation"/>
    <property type="match status" value="3"/>
</dbReference>
<dbReference type="InterPro" id="IPR029058">
    <property type="entry name" value="AB_hydrolase_fold"/>
</dbReference>
<evidence type="ECO:0000256" key="2">
    <source>
        <dbReference type="ARBA" id="ARBA00022450"/>
    </source>
</evidence>
<comment type="cofactor">
    <cofactor evidence="1">
        <name>pantetheine 4'-phosphate</name>
        <dbReference type="ChEBI" id="CHEBI:47942"/>
    </cofactor>
</comment>
<dbReference type="RefSeq" id="WP_197946022.1">
    <property type="nucleotide sequence ID" value="NZ_AP022871.1"/>
</dbReference>
<evidence type="ECO:0000259" key="5">
    <source>
        <dbReference type="PROSITE" id="PS50075"/>
    </source>
</evidence>
<dbReference type="FunFam" id="1.10.1200.10:FF:000005">
    <property type="entry name" value="Nonribosomal peptide synthetase 1"/>
    <property type="match status" value="2"/>
</dbReference>
<dbReference type="GO" id="GO:0005737">
    <property type="term" value="C:cytoplasm"/>
    <property type="evidence" value="ECO:0007669"/>
    <property type="project" value="TreeGrafter"/>
</dbReference>
<evidence type="ECO:0000256" key="3">
    <source>
        <dbReference type="ARBA" id="ARBA00022553"/>
    </source>
</evidence>
<evidence type="ECO:0000313" key="7">
    <source>
        <dbReference type="Proteomes" id="UP000503011"/>
    </source>
</evidence>
<dbReference type="InterPro" id="IPR001242">
    <property type="entry name" value="Condensation_dom"/>
</dbReference>
<dbReference type="Gene3D" id="3.40.50.1820">
    <property type="entry name" value="alpha/beta hydrolase"/>
    <property type="match status" value="1"/>
</dbReference>
<feature type="domain" description="Carrier" evidence="5">
    <location>
        <begin position="2920"/>
        <end position="2995"/>
    </location>
</feature>
<dbReference type="Gene3D" id="1.10.1200.10">
    <property type="entry name" value="ACP-like"/>
    <property type="match status" value="3"/>
</dbReference>
<dbReference type="InterPro" id="IPR045851">
    <property type="entry name" value="AMP-bd_C_sf"/>
</dbReference>
<dbReference type="EMBL" id="AP022871">
    <property type="protein sequence ID" value="BCB88657.1"/>
    <property type="molecule type" value="Genomic_DNA"/>
</dbReference>
<dbReference type="Gene3D" id="3.30.559.10">
    <property type="entry name" value="Chloramphenicol acetyltransferase-like domain"/>
    <property type="match status" value="3"/>
</dbReference>
<dbReference type="InterPro" id="IPR020845">
    <property type="entry name" value="AMP-binding_CS"/>
</dbReference>
<proteinExistence type="predicted"/>
<evidence type="ECO:0000256" key="1">
    <source>
        <dbReference type="ARBA" id="ARBA00001957"/>
    </source>
</evidence>
<keyword evidence="3" id="KW-0597">Phosphoprotein</keyword>
<dbReference type="Proteomes" id="UP000503011">
    <property type="component" value="Chromosome"/>
</dbReference>
<dbReference type="PANTHER" id="PTHR45527:SF1">
    <property type="entry name" value="FATTY ACID SYNTHASE"/>
    <property type="match status" value="1"/>
</dbReference>
<dbReference type="InterPro" id="IPR000873">
    <property type="entry name" value="AMP-dep_synth/lig_dom"/>
</dbReference>
<dbReference type="SMART" id="SM01294">
    <property type="entry name" value="PKS_PP_betabranch"/>
    <property type="match status" value="1"/>
</dbReference>
<keyword evidence="7" id="KW-1185">Reference proteome</keyword>